<proteinExistence type="predicted"/>
<sequence length="139" mass="16307">MSDSDEIIEQLFVDVQYGSPGIPFNINIHHLVLYNMVLRGWSDDQVKDAARKLYYSTYKKNFKYEHAWAIVKDEPKWRDVSINDVHTKRTKTDSSGSFTSSSDVQTSFKKEDDETRVRPMGKKRQQGYKKEKQLPQMPK</sequence>
<keyword evidence="2" id="KW-1185">Reference proteome</keyword>
<gene>
    <name evidence="1" type="ORF">L6452_31271</name>
</gene>
<protein>
    <submittedName>
        <fullName evidence="1">Uncharacterized protein</fullName>
    </submittedName>
</protein>
<reference evidence="1 2" key="2">
    <citation type="journal article" date="2022" name="Mol. Ecol. Resour.">
        <title>The genomes of chicory, endive, great burdock and yacon provide insights into Asteraceae paleo-polyploidization history and plant inulin production.</title>
        <authorList>
            <person name="Fan W."/>
            <person name="Wang S."/>
            <person name="Wang H."/>
            <person name="Wang A."/>
            <person name="Jiang F."/>
            <person name="Liu H."/>
            <person name="Zhao H."/>
            <person name="Xu D."/>
            <person name="Zhang Y."/>
        </authorList>
    </citation>
    <scope>NUCLEOTIDE SEQUENCE [LARGE SCALE GENOMIC DNA]</scope>
    <source>
        <strain evidence="2">cv. Niubang</strain>
    </source>
</reference>
<evidence type="ECO:0000313" key="2">
    <source>
        <dbReference type="Proteomes" id="UP001055879"/>
    </source>
</evidence>
<dbReference type="Proteomes" id="UP001055879">
    <property type="component" value="Linkage Group LG10"/>
</dbReference>
<organism evidence="1 2">
    <name type="scientific">Arctium lappa</name>
    <name type="common">Greater burdock</name>
    <name type="synonym">Lappa major</name>
    <dbReference type="NCBI Taxonomy" id="4217"/>
    <lineage>
        <taxon>Eukaryota</taxon>
        <taxon>Viridiplantae</taxon>
        <taxon>Streptophyta</taxon>
        <taxon>Embryophyta</taxon>
        <taxon>Tracheophyta</taxon>
        <taxon>Spermatophyta</taxon>
        <taxon>Magnoliopsida</taxon>
        <taxon>eudicotyledons</taxon>
        <taxon>Gunneridae</taxon>
        <taxon>Pentapetalae</taxon>
        <taxon>asterids</taxon>
        <taxon>campanulids</taxon>
        <taxon>Asterales</taxon>
        <taxon>Asteraceae</taxon>
        <taxon>Carduoideae</taxon>
        <taxon>Cardueae</taxon>
        <taxon>Arctiinae</taxon>
        <taxon>Arctium</taxon>
    </lineage>
</organism>
<dbReference type="EMBL" id="CM042056">
    <property type="protein sequence ID" value="KAI3698159.1"/>
    <property type="molecule type" value="Genomic_DNA"/>
</dbReference>
<evidence type="ECO:0000313" key="1">
    <source>
        <dbReference type="EMBL" id="KAI3698159.1"/>
    </source>
</evidence>
<comment type="caution">
    <text evidence="1">The sequence shown here is derived from an EMBL/GenBank/DDBJ whole genome shotgun (WGS) entry which is preliminary data.</text>
</comment>
<reference evidence="2" key="1">
    <citation type="journal article" date="2022" name="Mol. Ecol. Resour.">
        <title>The genomes of chicory, endive, great burdock and yacon provide insights into Asteraceae palaeo-polyploidization history and plant inulin production.</title>
        <authorList>
            <person name="Fan W."/>
            <person name="Wang S."/>
            <person name="Wang H."/>
            <person name="Wang A."/>
            <person name="Jiang F."/>
            <person name="Liu H."/>
            <person name="Zhao H."/>
            <person name="Xu D."/>
            <person name="Zhang Y."/>
        </authorList>
    </citation>
    <scope>NUCLEOTIDE SEQUENCE [LARGE SCALE GENOMIC DNA]</scope>
    <source>
        <strain evidence="2">cv. Niubang</strain>
    </source>
</reference>
<accession>A0ACB8ZJK6</accession>
<name>A0ACB8ZJK6_ARCLA</name>